<dbReference type="KEGG" id="gba:J421_3357"/>
<reference evidence="2 3" key="1">
    <citation type="journal article" date="2014" name="Genome Announc.">
        <title>Genome Sequence and Methylome of Soil Bacterium Gemmatirosa kalamazoonensis KBS708T, a Member of the Rarely Cultivated Gemmatimonadetes Phylum.</title>
        <authorList>
            <person name="Debruyn J.M."/>
            <person name="Radosevich M."/>
            <person name="Wommack K.E."/>
            <person name="Polson S.W."/>
            <person name="Hauser L.J."/>
            <person name="Fawaz M.N."/>
            <person name="Korlach J."/>
            <person name="Tsai Y.C."/>
        </authorList>
    </citation>
    <scope>NUCLEOTIDE SEQUENCE [LARGE SCALE GENOMIC DNA]</scope>
    <source>
        <strain evidence="2 3">KBS708</strain>
    </source>
</reference>
<sequence length="312" mass="32187">MRHMLFAASFGAALCLRTVPVNAQSVPSGSPVPGRALLDFPLGTVGEIPALSNAGGGGLFNPAAILPLHPVRLSAAVAALSATETRGVDGQVGTVVATRGLTAFGVGLARMSVGGLDRTGDSDPTVLGSIPYYTSVASLLAAHRFGGAAKRRLVVGAAARYRSGTSDTVTASTGALDFGVMADHLGGHLDLRVAAATYLLRPFNQGIERPGLHLGADARVAGPDDAQEVRMGLATDVTRGATRETGLYASGRWRFAEARAAVAKANDFQSSQTRTRLGVAFRGTRFAVGVAHEGSDPGFGSIWQFSFSTQIR</sequence>
<proteinExistence type="predicted"/>
<dbReference type="eggNOG" id="ENOG50341ED">
    <property type="taxonomic scope" value="Bacteria"/>
</dbReference>
<name>W0RIG8_9BACT</name>
<dbReference type="AlphaFoldDB" id="W0RIG8"/>
<feature type="chain" id="PRO_5004795049" description="PorV/PorQ family protein" evidence="1">
    <location>
        <begin position="24"/>
        <end position="312"/>
    </location>
</feature>
<dbReference type="Proteomes" id="UP000019151">
    <property type="component" value="Chromosome"/>
</dbReference>
<organism evidence="2 3">
    <name type="scientific">Gemmatirosa kalamazoonensis</name>
    <dbReference type="NCBI Taxonomy" id="861299"/>
    <lineage>
        <taxon>Bacteria</taxon>
        <taxon>Pseudomonadati</taxon>
        <taxon>Gemmatimonadota</taxon>
        <taxon>Gemmatimonadia</taxon>
        <taxon>Gemmatimonadales</taxon>
        <taxon>Gemmatimonadaceae</taxon>
        <taxon>Gemmatirosa</taxon>
    </lineage>
</organism>
<evidence type="ECO:0000313" key="2">
    <source>
        <dbReference type="EMBL" id="AHG90894.1"/>
    </source>
</evidence>
<evidence type="ECO:0000256" key="1">
    <source>
        <dbReference type="SAM" id="SignalP"/>
    </source>
</evidence>
<keyword evidence="1" id="KW-0732">Signal</keyword>
<evidence type="ECO:0000313" key="3">
    <source>
        <dbReference type="Proteomes" id="UP000019151"/>
    </source>
</evidence>
<feature type="signal peptide" evidence="1">
    <location>
        <begin position="1"/>
        <end position="23"/>
    </location>
</feature>
<evidence type="ECO:0008006" key="4">
    <source>
        <dbReference type="Google" id="ProtNLM"/>
    </source>
</evidence>
<dbReference type="STRING" id="861299.J421_3357"/>
<accession>W0RIG8</accession>
<dbReference type="InParanoid" id="W0RIG8"/>
<protein>
    <recommendedName>
        <fullName evidence="4">PorV/PorQ family protein</fullName>
    </recommendedName>
</protein>
<dbReference type="EMBL" id="CP007128">
    <property type="protein sequence ID" value="AHG90894.1"/>
    <property type="molecule type" value="Genomic_DNA"/>
</dbReference>
<keyword evidence="3" id="KW-1185">Reference proteome</keyword>
<gene>
    <name evidence="2" type="ORF">J421_3357</name>
</gene>
<dbReference type="HOGENOM" id="CLU_890698_0_0_0"/>